<proteinExistence type="predicted"/>
<dbReference type="Proteomes" id="UP000265798">
    <property type="component" value="Unassembled WGS sequence"/>
</dbReference>
<organism evidence="1 2">
    <name type="scientific">Leptospira stimsonii</name>
    <dbReference type="NCBI Taxonomy" id="2202203"/>
    <lineage>
        <taxon>Bacteria</taxon>
        <taxon>Pseudomonadati</taxon>
        <taxon>Spirochaetota</taxon>
        <taxon>Spirochaetia</taxon>
        <taxon>Leptospirales</taxon>
        <taxon>Leptospiraceae</taxon>
        <taxon>Leptospira</taxon>
    </lineage>
</organism>
<gene>
    <name evidence="1" type="ORF">DLM75_17655</name>
</gene>
<reference evidence="2" key="1">
    <citation type="submission" date="2018-05" db="EMBL/GenBank/DDBJ databases">
        <title>Leptospira yasudae sp. nov. and Leptospira stimsonii sp. nov., two pathogenic species of the genus Leptospira isolated from environmental sources.</title>
        <authorList>
            <person name="Casanovas-Massana A."/>
            <person name="Hamond C."/>
            <person name="Santos L.A."/>
            <person name="Hacker K.P."/>
            <person name="Balassiano I."/>
            <person name="Medeiros M.A."/>
            <person name="Reis M.G."/>
            <person name="Ko A.I."/>
            <person name="Wunder E.A."/>
        </authorList>
    </citation>
    <scope>NUCLEOTIDE SEQUENCE [LARGE SCALE GENOMIC DNA]</scope>
    <source>
        <strain evidence="2">Yale</strain>
    </source>
</reference>
<dbReference type="OrthoDB" id="340181at2"/>
<dbReference type="EMBL" id="QHCT01000005">
    <property type="protein sequence ID" value="RHX87323.1"/>
    <property type="molecule type" value="Genomic_DNA"/>
</dbReference>
<evidence type="ECO:0000313" key="2">
    <source>
        <dbReference type="Proteomes" id="UP000265798"/>
    </source>
</evidence>
<dbReference type="AlphaFoldDB" id="A0A396YZM3"/>
<dbReference type="NCBIfam" id="NF047470">
    <property type="entry name" value="PerABupregLA3241"/>
    <property type="match status" value="1"/>
</dbReference>
<evidence type="ECO:0000313" key="1">
    <source>
        <dbReference type="EMBL" id="RHX87323.1"/>
    </source>
</evidence>
<accession>A0A396YZM3</accession>
<dbReference type="RefSeq" id="WP_118969819.1">
    <property type="nucleotide sequence ID" value="NZ_QHCT01000005.1"/>
</dbReference>
<protein>
    <submittedName>
        <fullName evidence="1">Uncharacterized protein</fullName>
    </submittedName>
</protein>
<name>A0A396YZM3_9LEPT</name>
<comment type="caution">
    <text evidence="1">The sequence shown here is derived from an EMBL/GenBank/DDBJ whole genome shotgun (WGS) entry which is preliminary data.</text>
</comment>
<sequence>MSQIKFKSLNIILIFLLSSSNFECKKSGQRPDFDKEIMDPKIALEIQKDRDLLRSEIKNSYTFSNSSKSVEEALSKAIHEIRDFPDKDDDQLKYSCSPQEIRNIYLPNNIDQKNITANSKIEDSMYLLLIRRKAGIDKVRQNLRGSKGLLKILPLPKPYNIRKLANINGYVIREFKVQVDQKTIEIDEIKLIIEHKNQFKVCTYGT</sequence>